<name>K0RIG8_THAOC</name>
<evidence type="ECO:0000313" key="1">
    <source>
        <dbReference type="EMBL" id="EJK48666.1"/>
    </source>
</evidence>
<evidence type="ECO:0000313" key="2">
    <source>
        <dbReference type="Proteomes" id="UP000266841"/>
    </source>
</evidence>
<dbReference type="EMBL" id="AGNL01045561">
    <property type="protein sequence ID" value="EJK48666.1"/>
    <property type="molecule type" value="Genomic_DNA"/>
</dbReference>
<gene>
    <name evidence="1" type="ORF">THAOC_32516</name>
</gene>
<organism evidence="1 2">
    <name type="scientific">Thalassiosira oceanica</name>
    <name type="common">Marine diatom</name>
    <dbReference type="NCBI Taxonomy" id="159749"/>
    <lineage>
        <taxon>Eukaryota</taxon>
        <taxon>Sar</taxon>
        <taxon>Stramenopiles</taxon>
        <taxon>Ochrophyta</taxon>
        <taxon>Bacillariophyta</taxon>
        <taxon>Coscinodiscophyceae</taxon>
        <taxon>Thalassiosirophycidae</taxon>
        <taxon>Thalassiosirales</taxon>
        <taxon>Thalassiosiraceae</taxon>
        <taxon>Thalassiosira</taxon>
    </lineage>
</organism>
<dbReference type="AlphaFoldDB" id="K0RIG8"/>
<reference evidence="1 2" key="1">
    <citation type="journal article" date="2012" name="Genome Biol.">
        <title>Genome and low-iron response of an oceanic diatom adapted to chronic iron limitation.</title>
        <authorList>
            <person name="Lommer M."/>
            <person name="Specht M."/>
            <person name="Roy A.S."/>
            <person name="Kraemer L."/>
            <person name="Andreson R."/>
            <person name="Gutowska M.A."/>
            <person name="Wolf J."/>
            <person name="Bergner S.V."/>
            <person name="Schilhabel M.B."/>
            <person name="Klostermeier U.C."/>
            <person name="Beiko R.G."/>
            <person name="Rosenstiel P."/>
            <person name="Hippler M."/>
            <person name="Laroche J."/>
        </authorList>
    </citation>
    <scope>NUCLEOTIDE SEQUENCE [LARGE SCALE GENOMIC DNA]</scope>
    <source>
        <strain evidence="1 2">CCMP1005</strain>
    </source>
</reference>
<sequence>MITKSDDEKAKDDWIGSVGRAIVRCSSTYVSRGRGGQDQTGKRGDGGLSAAALLGSLLGLPYNRAIVNTANSVSFLGKVPPTLVSTAHELLPWEGLGGRLYPTHCLSSATSAVPSTVAPVDLSIQ</sequence>
<dbReference type="OrthoDB" id="185175at2759"/>
<comment type="caution">
    <text evidence="1">The sequence shown here is derived from an EMBL/GenBank/DDBJ whole genome shotgun (WGS) entry which is preliminary data.</text>
</comment>
<accession>K0RIG8</accession>
<proteinExistence type="predicted"/>
<dbReference type="Proteomes" id="UP000266841">
    <property type="component" value="Unassembled WGS sequence"/>
</dbReference>
<protein>
    <submittedName>
        <fullName evidence="1">Uncharacterized protein</fullName>
    </submittedName>
</protein>
<keyword evidence="2" id="KW-1185">Reference proteome</keyword>